<evidence type="ECO:0000256" key="1">
    <source>
        <dbReference type="SAM" id="MobiDB-lite"/>
    </source>
</evidence>
<name>A0A540N4H8_MALBA</name>
<sequence>MSPLGSTTDASAKNNTRGPCLQLKTAKVTRVTNGRIPIAYDERHRATPMAEQHSALAHDIGHVVRTFCPMWWKSWKVMLEETKNTVRNQLSTNYNLEDMDEDMFAYLNRLFSKHYKQWKSDLHQFSNNLMIHRSLLRRVVQRSWRTDKIVRFGFAVIFKRQAMWCDLPQHNACECANDDVDLPTNEEEWESESDDSDDIYSSSDKD</sequence>
<reference evidence="2 3" key="1">
    <citation type="journal article" date="2019" name="G3 (Bethesda)">
        <title>Sequencing of a Wild Apple (Malus baccata) Genome Unravels the Differences Between Cultivated and Wild Apple Species Regarding Disease Resistance and Cold Tolerance.</title>
        <authorList>
            <person name="Chen X."/>
        </authorList>
    </citation>
    <scope>NUCLEOTIDE SEQUENCE [LARGE SCALE GENOMIC DNA]</scope>
    <source>
        <strain evidence="3">cv. Shandingzi</strain>
        <tissue evidence="2">Leaves</tissue>
    </source>
</reference>
<evidence type="ECO:0000313" key="3">
    <source>
        <dbReference type="Proteomes" id="UP000315295"/>
    </source>
</evidence>
<dbReference type="Proteomes" id="UP000315295">
    <property type="component" value="Unassembled WGS sequence"/>
</dbReference>
<proteinExistence type="predicted"/>
<feature type="region of interest" description="Disordered" evidence="1">
    <location>
        <begin position="184"/>
        <end position="206"/>
    </location>
</feature>
<feature type="compositionally biased region" description="Acidic residues" evidence="1">
    <location>
        <begin position="184"/>
        <end position="198"/>
    </location>
</feature>
<accession>A0A540N4H8</accession>
<evidence type="ECO:0000313" key="2">
    <source>
        <dbReference type="EMBL" id="TQE05967.1"/>
    </source>
</evidence>
<protein>
    <submittedName>
        <fullName evidence="2">Uncharacterized protein</fullName>
    </submittedName>
</protein>
<organism evidence="2 3">
    <name type="scientific">Malus baccata</name>
    <name type="common">Siberian crab apple</name>
    <name type="synonym">Pyrus baccata</name>
    <dbReference type="NCBI Taxonomy" id="106549"/>
    <lineage>
        <taxon>Eukaryota</taxon>
        <taxon>Viridiplantae</taxon>
        <taxon>Streptophyta</taxon>
        <taxon>Embryophyta</taxon>
        <taxon>Tracheophyta</taxon>
        <taxon>Spermatophyta</taxon>
        <taxon>Magnoliopsida</taxon>
        <taxon>eudicotyledons</taxon>
        <taxon>Gunneridae</taxon>
        <taxon>Pentapetalae</taxon>
        <taxon>rosids</taxon>
        <taxon>fabids</taxon>
        <taxon>Rosales</taxon>
        <taxon>Rosaceae</taxon>
        <taxon>Amygdaloideae</taxon>
        <taxon>Maleae</taxon>
        <taxon>Malus</taxon>
    </lineage>
</organism>
<dbReference type="EMBL" id="VIEB01000112">
    <property type="protein sequence ID" value="TQE05967.1"/>
    <property type="molecule type" value="Genomic_DNA"/>
</dbReference>
<comment type="caution">
    <text evidence="2">The sequence shown here is derived from an EMBL/GenBank/DDBJ whole genome shotgun (WGS) entry which is preliminary data.</text>
</comment>
<dbReference type="AlphaFoldDB" id="A0A540N4H8"/>
<gene>
    <name evidence="2" type="ORF">C1H46_008391</name>
</gene>
<keyword evidence="3" id="KW-1185">Reference proteome</keyword>